<reference evidence="3" key="2">
    <citation type="journal article" date="2015" name="Gigascience">
        <title>Reconstructing a comprehensive transcriptome assembly of a white-pupal translocated strain of the pest fruit fly Bactrocera cucurbitae.</title>
        <authorList>
            <person name="Sim S.B."/>
            <person name="Calla B."/>
            <person name="Hall B."/>
            <person name="DeRego T."/>
            <person name="Geib S.M."/>
        </authorList>
    </citation>
    <scope>NUCLEOTIDE SEQUENCE</scope>
</reference>
<dbReference type="EMBL" id="GBXI01005392">
    <property type="protein sequence ID" value="JAD08900.1"/>
    <property type="molecule type" value="Transcribed_RNA"/>
</dbReference>
<dbReference type="AlphaFoldDB" id="A0A0A1XD65"/>
<organism evidence="3">
    <name type="scientific">Zeugodacus cucurbitae</name>
    <name type="common">Melon fruit fly</name>
    <name type="synonym">Bactrocera cucurbitae</name>
    <dbReference type="NCBI Taxonomy" id="28588"/>
    <lineage>
        <taxon>Eukaryota</taxon>
        <taxon>Metazoa</taxon>
        <taxon>Ecdysozoa</taxon>
        <taxon>Arthropoda</taxon>
        <taxon>Hexapoda</taxon>
        <taxon>Insecta</taxon>
        <taxon>Pterygota</taxon>
        <taxon>Neoptera</taxon>
        <taxon>Endopterygota</taxon>
        <taxon>Diptera</taxon>
        <taxon>Brachycera</taxon>
        <taxon>Muscomorpha</taxon>
        <taxon>Tephritoidea</taxon>
        <taxon>Tephritidae</taxon>
        <taxon>Zeugodacus</taxon>
        <taxon>Zeugodacus</taxon>
    </lineage>
</organism>
<proteinExistence type="predicted"/>
<name>A0A0A1XD65_ZEUCU</name>
<sequence>MNFFYMLYPFFGLFILFIIVLWCAYNLIRHPQRFYDEPESQTTEYDLELDILPPLIEESEAEREAERELELEAELARLAREEWEREVASLEARLMTVEIHNELRR</sequence>
<reference evidence="3" key="1">
    <citation type="submission" date="2014-11" db="EMBL/GenBank/DDBJ databases">
        <authorList>
            <person name="Geib S."/>
        </authorList>
    </citation>
    <scope>NUCLEOTIDE SEQUENCE</scope>
</reference>
<evidence type="ECO:0000256" key="2">
    <source>
        <dbReference type="SAM" id="Phobius"/>
    </source>
</evidence>
<keyword evidence="2" id="KW-0812">Transmembrane</keyword>
<evidence type="ECO:0000256" key="1">
    <source>
        <dbReference type="SAM" id="Coils"/>
    </source>
</evidence>
<keyword evidence="2" id="KW-1133">Transmembrane helix</keyword>
<protein>
    <submittedName>
        <fullName evidence="3">Ribosome maturation factor RimP</fullName>
    </submittedName>
</protein>
<evidence type="ECO:0000313" key="3">
    <source>
        <dbReference type="EMBL" id="JAD08900.1"/>
    </source>
</evidence>
<feature type="transmembrane region" description="Helical" evidence="2">
    <location>
        <begin position="6"/>
        <end position="28"/>
    </location>
</feature>
<accession>A0A0A1XD65</accession>
<keyword evidence="2" id="KW-0472">Membrane</keyword>
<keyword evidence="1" id="KW-0175">Coiled coil</keyword>
<feature type="coiled-coil region" evidence="1">
    <location>
        <begin position="61"/>
        <end position="100"/>
    </location>
</feature>
<gene>
    <name evidence="3" type="primary">rimP</name>
    <name evidence="3" type="ORF">g.3098</name>
</gene>